<dbReference type="EMBL" id="KN551052">
    <property type="protein sequence ID" value="KHJ92916.1"/>
    <property type="molecule type" value="Genomic_DNA"/>
</dbReference>
<organism evidence="2 3">
    <name type="scientific">Oesophagostomum dentatum</name>
    <name type="common">Nodular worm</name>
    <dbReference type="NCBI Taxonomy" id="61180"/>
    <lineage>
        <taxon>Eukaryota</taxon>
        <taxon>Metazoa</taxon>
        <taxon>Ecdysozoa</taxon>
        <taxon>Nematoda</taxon>
        <taxon>Chromadorea</taxon>
        <taxon>Rhabditida</taxon>
        <taxon>Rhabditina</taxon>
        <taxon>Rhabditomorpha</taxon>
        <taxon>Strongyloidea</taxon>
        <taxon>Strongylidae</taxon>
        <taxon>Oesophagostomum</taxon>
    </lineage>
</organism>
<feature type="signal peptide" evidence="1">
    <location>
        <begin position="1"/>
        <end position="23"/>
    </location>
</feature>
<reference evidence="2 3" key="1">
    <citation type="submission" date="2014-03" db="EMBL/GenBank/DDBJ databases">
        <title>Draft genome of the hookworm Oesophagostomum dentatum.</title>
        <authorList>
            <person name="Mitreva M."/>
        </authorList>
    </citation>
    <scope>NUCLEOTIDE SEQUENCE [LARGE SCALE GENOMIC DNA]</scope>
    <source>
        <strain evidence="2 3">OD-Hann</strain>
    </source>
</reference>
<dbReference type="Proteomes" id="UP000053660">
    <property type="component" value="Unassembled WGS sequence"/>
</dbReference>
<dbReference type="OrthoDB" id="10267175at2759"/>
<feature type="chain" id="PRO_5002082023" evidence="1">
    <location>
        <begin position="24"/>
        <end position="156"/>
    </location>
</feature>
<accession>A0A0B1T9T3</accession>
<sequence length="156" mass="17467">MFFGHSHYLPILKFHLIILRSVSVWVTKTPITAELRSDLEDAPTVCVPRLPRWLALSTVAYPTPSTPAASFMSHARRLHGKKLAFFRKMMRYASVKSHTTTSAIYAASGLNAIMVDGHNVEELISVFEAASNTKVVAQSMVQIWPNSEMLIRILLD</sequence>
<evidence type="ECO:0000256" key="1">
    <source>
        <dbReference type="SAM" id="SignalP"/>
    </source>
</evidence>
<protein>
    <submittedName>
        <fullName evidence="2">Uncharacterized protein</fullName>
    </submittedName>
</protein>
<gene>
    <name evidence="2" type="ORF">OESDEN_07181</name>
</gene>
<evidence type="ECO:0000313" key="2">
    <source>
        <dbReference type="EMBL" id="KHJ92916.1"/>
    </source>
</evidence>
<dbReference type="AlphaFoldDB" id="A0A0B1T9T3"/>
<proteinExistence type="predicted"/>
<name>A0A0B1T9T3_OESDE</name>
<evidence type="ECO:0000313" key="3">
    <source>
        <dbReference type="Proteomes" id="UP000053660"/>
    </source>
</evidence>
<keyword evidence="1" id="KW-0732">Signal</keyword>
<keyword evidence="3" id="KW-1185">Reference proteome</keyword>